<feature type="region of interest" description="Disordered" evidence="4">
    <location>
        <begin position="371"/>
        <end position="399"/>
    </location>
</feature>
<evidence type="ECO:0000313" key="6">
    <source>
        <dbReference type="EMBL" id="KAK3728428.1"/>
    </source>
</evidence>
<dbReference type="Proteomes" id="UP001283361">
    <property type="component" value="Unassembled WGS sequence"/>
</dbReference>
<evidence type="ECO:0000256" key="1">
    <source>
        <dbReference type="ARBA" id="ARBA00022692"/>
    </source>
</evidence>
<protein>
    <recommendedName>
        <fullName evidence="8">ABC transmembrane type-1 domain-containing protein</fullName>
    </recommendedName>
</protein>
<proteinExistence type="predicted"/>
<organism evidence="6 7">
    <name type="scientific">Elysia crispata</name>
    <name type="common">lettuce slug</name>
    <dbReference type="NCBI Taxonomy" id="231223"/>
    <lineage>
        <taxon>Eukaryota</taxon>
        <taxon>Metazoa</taxon>
        <taxon>Spiralia</taxon>
        <taxon>Lophotrochozoa</taxon>
        <taxon>Mollusca</taxon>
        <taxon>Gastropoda</taxon>
        <taxon>Heterobranchia</taxon>
        <taxon>Euthyneura</taxon>
        <taxon>Panpulmonata</taxon>
        <taxon>Sacoglossa</taxon>
        <taxon>Placobranchoidea</taxon>
        <taxon>Plakobranchidae</taxon>
        <taxon>Elysia</taxon>
    </lineage>
</organism>
<dbReference type="InterPro" id="IPR036640">
    <property type="entry name" value="ABC1_TM_sf"/>
</dbReference>
<evidence type="ECO:0000256" key="3">
    <source>
        <dbReference type="ARBA" id="ARBA00023136"/>
    </source>
</evidence>
<accession>A0AAE1CQK9</accession>
<evidence type="ECO:0000313" key="7">
    <source>
        <dbReference type="Proteomes" id="UP001283361"/>
    </source>
</evidence>
<dbReference type="AlphaFoldDB" id="A0AAE1CQK9"/>
<dbReference type="GO" id="GO:0016020">
    <property type="term" value="C:membrane"/>
    <property type="evidence" value="ECO:0007669"/>
    <property type="project" value="InterPro"/>
</dbReference>
<evidence type="ECO:0000256" key="5">
    <source>
        <dbReference type="SAM" id="Phobius"/>
    </source>
</evidence>
<feature type="compositionally biased region" description="Low complexity" evidence="4">
    <location>
        <begin position="380"/>
        <end position="399"/>
    </location>
</feature>
<keyword evidence="3 5" id="KW-0472">Membrane</keyword>
<feature type="compositionally biased region" description="Pro residues" evidence="4">
    <location>
        <begin position="470"/>
        <end position="482"/>
    </location>
</feature>
<feature type="compositionally biased region" description="Low complexity" evidence="4">
    <location>
        <begin position="22"/>
        <end position="39"/>
    </location>
</feature>
<feature type="transmembrane region" description="Helical" evidence="5">
    <location>
        <begin position="189"/>
        <end position="210"/>
    </location>
</feature>
<reference evidence="6" key="1">
    <citation type="journal article" date="2023" name="G3 (Bethesda)">
        <title>A reference genome for the long-term kleptoplast-retaining sea slug Elysia crispata morphotype clarki.</title>
        <authorList>
            <person name="Eastman K.E."/>
            <person name="Pendleton A.L."/>
            <person name="Shaikh M.A."/>
            <person name="Suttiyut T."/>
            <person name="Ogas R."/>
            <person name="Tomko P."/>
            <person name="Gavelis G."/>
            <person name="Widhalm J.R."/>
            <person name="Wisecaver J.H."/>
        </authorList>
    </citation>
    <scope>NUCLEOTIDE SEQUENCE</scope>
    <source>
        <strain evidence="6">ECLA1</strain>
    </source>
</reference>
<feature type="compositionally biased region" description="Low complexity" evidence="4">
    <location>
        <begin position="307"/>
        <end position="326"/>
    </location>
</feature>
<feature type="compositionally biased region" description="Low complexity" evidence="4">
    <location>
        <begin position="483"/>
        <end position="502"/>
    </location>
</feature>
<sequence length="559" mass="61563">MRGSASSEPEISAVQPDRASRGDVGAGDQAASSSASDCDPAMEQTITAPTCQEDDVDDSEMYLQVQPLTDDELGFKPAPRKGKNSGWRRYRRGLRSAIPFRTAKPPKDTLPLGTNGLVNYMTFGWLTTYMLTVFRKGTAPLTTLQMSEQEGAEVNARRMGKFWSEEVAERGETDASYGRAIFKSFKTRILIGAVLSFLHAGLLLANPIFVIRYFLAYLSEDDAVSVSGGLVFALSLAVVILLRGLVNALFWMLNLEAAARIKYGTLALLYAKILKLKSVGDKTVGDHCLEHHHYHRLPLQPPPQPTPVSSALPRASPLSPSTTTTTTTTNTCIFSTASSITTITVYHYNHHHNQHLYLQHCLEHHHYHRLPLQPPPQPTPVSSALPRASPLSPSTTTTTTTTNTCIFSTASSITATTVYRYNHQHNQHLCKQPPSPPKSLTKTTTCIFSTASSITAIAIYRYIQQTPPPPVSSPLPHAPPLSPTTATTLPSLHTPSSTTTTTTTTCIFTTTPCTTIITHYRHHSSIATHTIIYHNNHNHHLYLHHYPMHHHYHPLPPPL</sequence>
<dbReference type="GO" id="GO:0005524">
    <property type="term" value="F:ATP binding"/>
    <property type="evidence" value="ECO:0007669"/>
    <property type="project" value="InterPro"/>
</dbReference>
<feature type="region of interest" description="Disordered" evidence="4">
    <location>
        <begin position="1"/>
        <end position="51"/>
    </location>
</feature>
<evidence type="ECO:0008006" key="8">
    <source>
        <dbReference type="Google" id="ProtNLM"/>
    </source>
</evidence>
<feature type="region of interest" description="Disordered" evidence="4">
    <location>
        <begin position="470"/>
        <end position="502"/>
    </location>
</feature>
<name>A0AAE1CQK9_9GAST</name>
<feature type="transmembrane region" description="Helical" evidence="5">
    <location>
        <begin position="230"/>
        <end position="253"/>
    </location>
</feature>
<dbReference type="EMBL" id="JAWDGP010007183">
    <property type="protein sequence ID" value="KAK3728428.1"/>
    <property type="molecule type" value="Genomic_DNA"/>
</dbReference>
<gene>
    <name evidence="6" type="ORF">RRG08_013568</name>
</gene>
<evidence type="ECO:0000256" key="2">
    <source>
        <dbReference type="ARBA" id="ARBA00022989"/>
    </source>
</evidence>
<dbReference type="Gene3D" id="1.20.1560.10">
    <property type="entry name" value="ABC transporter type 1, transmembrane domain"/>
    <property type="match status" value="1"/>
</dbReference>
<comment type="caution">
    <text evidence="6">The sequence shown here is derived from an EMBL/GenBank/DDBJ whole genome shotgun (WGS) entry which is preliminary data.</text>
</comment>
<feature type="region of interest" description="Disordered" evidence="4">
    <location>
        <begin position="295"/>
        <end position="326"/>
    </location>
</feature>
<keyword evidence="1 5" id="KW-0812">Transmembrane</keyword>
<keyword evidence="2 5" id="KW-1133">Transmembrane helix</keyword>
<dbReference type="SUPFAM" id="SSF90123">
    <property type="entry name" value="ABC transporter transmembrane region"/>
    <property type="match status" value="1"/>
</dbReference>
<evidence type="ECO:0000256" key="4">
    <source>
        <dbReference type="SAM" id="MobiDB-lite"/>
    </source>
</evidence>
<keyword evidence="7" id="KW-1185">Reference proteome</keyword>